<evidence type="ECO:0000259" key="2">
    <source>
        <dbReference type="Pfam" id="PF17885"/>
    </source>
</evidence>
<dbReference type="InterPro" id="IPR041654">
    <property type="entry name" value="StyA_sbd"/>
</dbReference>
<dbReference type="EMBL" id="MLCF01000150">
    <property type="protein sequence ID" value="OIV35465.1"/>
    <property type="molecule type" value="Genomic_DNA"/>
</dbReference>
<comment type="caution">
    <text evidence="3">The sequence shown here is derived from an EMBL/GenBank/DDBJ whole genome shotgun (WGS) entry which is preliminary data.</text>
</comment>
<evidence type="ECO:0000313" key="4">
    <source>
        <dbReference type="Proteomes" id="UP000243342"/>
    </source>
</evidence>
<dbReference type="Gene3D" id="3.50.50.60">
    <property type="entry name" value="FAD/NAD(P)-binding domain"/>
    <property type="match status" value="2"/>
</dbReference>
<dbReference type="InterPro" id="IPR036188">
    <property type="entry name" value="FAD/NAD-bd_sf"/>
</dbReference>
<reference evidence="3 4" key="1">
    <citation type="submission" date="2016-10" db="EMBL/GenBank/DDBJ databases">
        <title>Genome sequence of Streptomyces gilvigriseus MUSC 26.</title>
        <authorList>
            <person name="Lee L.-H."/>
            <person name="Ser H.-L."/>
        </authorList>
    </citation>
    <scope>NUCLEOTIDE SEQUENCE [LARGE SCALE GENOMIC DNA]</scope>
    <source>
        <strain evidence="3 4">MUSC 26</strain>
    </source>
</reference>
<dbReference type="SUPFAM" id="SSF51905">
    <property type="entry name" value="FAD/NAD(P)-binding domain"/>
    <property type="match status" value="1"/>
</dbReference>
<accession>A0A1J7BPU1</accession>
<feature type="domain" description="Styrene monooxygenase StyA putative substrate binding" evidence="2">
    <location>
        <begin position="152"/>
        <end position="255"/>
    </location>
</feature>
<sequence>MHTVMIVGAGQAGLQLALGLQARGYGVTVMTDRTADEVRRGRVTSTQLLHPTALALERAEGLDLWGAEVPPVEMVDCAVAGPAAGAGGPPTVISRWTGRLGGVARSLDQRVKLSAWLELFESRGGSVLRHAATAEDLDWAAARYDLTVCSTGSRTLAPLFPRDPARSVHTRPQRAFAAAYVHGLGESGPPRVRSTALPGLGELMVIPAYTHSGPCHILLAEAVPGGPLDVFRDPAARPGEVLAVLCELMRRHVPADHVEGLGRAVLTDPGAVLVGHRTPVVRRPVAVLPSGRPVLGLGDAVATNDPLAFQGGNCAAKAAAHYLEAIVGRADDQPFDETFLRGVFESWWARTGRAATAWSNAVLDLAAAPHLVRLLTAAAVRPGLADLFCRTADDPALAERLLLDPAAAERLLAELRPDPFAGARISAPSVAPLPPRPSLPSPSPPPQPGREPAVAVRG</sequence>
<organism evidence="3 4">
    <name type="scientific">Mangrovactinospora gilvigrisea</name>
    <dbReference type="NCBI Taxonomy" id="1428644"/>
    <lineage>
        <taxon>Bacteria</taxon>
        <taxon>Bacillati</taxon>
        <taxon>Actinomycetota</taxon>
        <taxon>Actinomycetes</taxon>
        <taxon>Kitasatosporales</taxon>
        <taxon>Streptomycetaceae</taxon>
        <taxon>Mangrovactinospora</taxon>
    </lineage>
</organism>
<evidence type="ECO:0000256" key="1">
    <source>
        <dbReference type="SAM" id="MobiDB-lite"/>
    </source>
</evidence>
<feature type="compositionally biased region" description="Pro residues" evidence="1">
    <location>
        <begin position="431"/>
        <end position="449"/>
    </location>
</feature>
<dbReference type="Pfam" id="PF17885">
    <property type="entry name" value="Smoa_sbd"/>
    <property type="match status" value="1"/>
</dbReference>
<evidence type="ECO:0000313" key="3">
    <source>
        <dbReference type="EMBL" id="OIV35465.1"/>
    </source>
</evidence>
<dbReference type="STRING" id="1428644.BIV57_21355"/>
<dbReference type="OrthoDB" id="3414915at2"/>
<dbReference type="Gene3D" id="3.30.9.40">
    <property type="match status" value="1"/>
</dbReference>
<dbReference type="RefSeq" id="WP_071658564.1">
    <property type="nucleotide sequence ID" value="NZ_MLCF01000150.1"/>
</dbReference>
<dbReference type="Proteomes" id="UP000243342">
    <property type="component" value="Unassembled WGS sequence"/>
</dbReference>
<name>A0A1J7BPU1_9ACTN</name>
<proteinExistence type="predicted"/>
<gene>
    <name evidence="3" type="ORF">BIV57_21355</name>
</gene>
<dbReference type="AlphaFoldDB" id="A0A1J7BPU1"/>
<feature type="region of interest" description="Disordered" evidence="1">
    <location>
        <begin position="426"/>
        <end position="458"/>
    </location>
</feature>
<protein>
    <recommendedName>
        <fullName evidence="2">Styrene monooxygenase StyA putative substrate binding domain-containing protein</fullName>
    </recommendedName>
</protein>
<keyword evidence="4" id="KW-1185">Reference proteome</keyword>